<comment type="subcellular location">
    <subcellularLocation>
        <location evidence="1">Cytoplasm</location>
    </subcellularLocation>
</comment>
<keyword evidence="3 6" id="KW-0547">Nucleotide-binding</keyword>
<dbReference type="GO" id="GO:0005524">
    <property type="term" value="F:ATP binding"/>
    <property type="evidence" value="ECO:0007669"/>
    <property type="project" value="UniProtKB-UniRule"/>
</dbReference>
<feature type="compositionally biased region" description="Polar residues" evidence="8">
    <location>
        <begin position="18"/>
        <end position="49"/>
    </location>
</feature>
<evidence type="ECO:0000256" key="7">
    <source>
        <dbReference type="SAM" id="Coils"/>
    </source>
</evidence>
<feature type="coiled-coil region" evidence="7">
    <location>
        <begin position="848"/>
        <end position="882"/>
    </location>
</feature>
<dbReference type="PANTHER" id="PTHR47969">
    <property type="entry name" value="CHROMOSOME-ASSOCIATED KINESIN KIF4A-RELATED"/>
    <property type="match status" value="1"/>
</dbReference>
<feature type="region of interest" description="Disordered" evidence="8">
    <location>
        <begin position="1"/>
        <end position="54"/>
    </location>
</feature>
<dbReference type="InterPro" id="IPR027640">
    <property type="entry name" value="Kinesin-like_fam"/>
</dbReference>
<dbReference type="GO" id="GO:0007052">
    <property type="term" value="P:mitotic spindle organization"/>
    <property type="evidence" value="ECO:0007669"/>
    <property type="project" value="TreeGrafter"/>
</dbReference>
<keyword evidence="5 7" id="KW-0175">Coiled coil</keyword>
<feature type="coiled-coil region" evidence="7">
    <location>
        <begin position="1037"/>
        <end position="1064"/>
    </location>
</feature>
<dbReference type="InterPro" id="IPR027417">
    <property type="entry name" value="P-loop_NTPase"/>
</dbReference>
<dbReference type="GO" id="GO:0005737">
    <property type="term" value="C:cytoplasm"/>
    <property type="evidence" value="ECO:0007669"/>
    <property type="project" value="UniProtKB-SubCell"/>
</dbReference>
<feature type="compositionally biased region" description="Low complexity" evidence="8">
    <location>
        <begin position="329"/>
        <end position="354"/>
    </location>
</feature>
<dbReference type="Proteomes" id="UP000094043">
    <property type="component" value="Chromosome 4"/>
</dbReference>
<keyword evidence="6" id="KW-0505">Motor protein</keyword>
<evidence type="ECO:0000256" key="6">
    <source>
        <dbReference type="PROSITE-ProRule" id="PRU00283"/>
    </source>
</evidence>
<dbReference type="Pfam" id="PF00225">
    <property type="entry name" value="Kinesin"/>
    <property type="match status" value="2"/>
</dbReference>
<dbReference type="PANTHER" id="PTHR47969:SF15">
    <property type="entry name" value="CHROMOSOME-ASSOCIATED KINESIN KIF4A-RELATED"/>
    <property type="match status" value="1"/>
</dbReference>
<dbReference type="GO" id="GO:0051231">
    <property type="term" value="P:spindle elongation"/>
    <property type="evidence" value="ECO:0007669"/>
    <property type="project" value="TreeGrafter"/>
</dbReference>
<feature type="compositionally biased region" description="Polar residues" evidence="8">
    <location>
        <begin position="1"/>
        <end position="10"/>
    </location>
</feature>
<reference evidence="10" key="2">
    <citation type="journal article" date="2022" name="Elife">
        <title>Obligate sexual reproduction of a homothallic fungus closely related to the Cryptococcus pathogenic species complex.</title>
        <authorList>
            <person name="Passer A.R."/>
            <person name="Clancey S.A."/>
            <person name="Shea T."/>
            <person name="David-Palma M."/>
            <person name="Averette A.F."/>
            <person name="Boekhout T."/>
            <person name="Porcel B.M."/>
            <person name="Nowrousian M."/>
            <person name="Cuomo C.A."/>
            <person name="Sun S."/>
            <person name="Heitman J."/>
            <person name="Coelho M.A."/>
        </authorList>
    </citation>
    <scope>NUCLEOTIDE SEQUENCE</scope>
    <source>
        <strain evidence="10">CBS 7841</strain>
    </source>
</reference>
<organism evidence="10 11">
    <name type="scientific">Cryptococcus depauperatus CBS 7841</name>
    <dbReference type="NCBI Taxonomy" id="1295531"/>
    <lineage>
        <taxon>Eukaryota</taxon>
        <taxon>Fungi</taxon>
        <taxon>Dikarya</taxon>
        <taxon>Basidiomycota</taxon>
        <taxon>Agaricomycotina</taxon>
        <taxon>Tremellomycetes</taxon>
        <taxon>Tremellales</taxon>
        <taxon>Cryptococcaceae</taxon>
        <taxon>Cryptococcus</taxon>
    </lineage>
</organism>
<dbReference type="PROSITE" id="PS00411">
    <property type="entry name" value="KINESIN_MOTOR_1"/>
    <property type="match status" value="1"/>
</dbReference>
<dbReference type="GO" id="GO:0008017">
    <property type="term" value="F:microtubule binding"/>
    <property type="evidence" value="ECO:0007669"/>
    <property type="project" value="InterPro"/>
</dbReference>
<gene>
    <name evidence="10" type="ORF">L203_103508</name>
</gene>
<dbReference type="Gene3D" id="3.40.850.10">
    <property type="entry name" value="Kinesin motor domain"/>
    <property type="match status" value="1"/>
</dbReference>
<feature type="compositionally biased region" description="Polar residues" evidence="8">
    <location>
        <begin position="306"/>
        <end position="317"/>
    </location>
</feature>
<feature type="binding site" evidence="6">
    <location>
        <begin position="160"/>
        <end position="167"/>
    </location>
    <ligand>
        <name>ATP</name>
        <dbReference type="ChEBI" id="CHEBI:30616"/>
    </ligand>
</feature>
<evidence type="ECO:0000256" key="1">
    <source>
        <dbReference type="ARBA" id="ARBA00004496"/>
    </source>
</evidence>
<sequence length="1649" mass="182897">MLGSRRQSLVSPGPLSPSAISHSNSSTGQNSNGHSRASFGSDTASTVAGTTGGESLESRNVKVVLRIRPSDPNDSSIPPRFRSVLVHPTSRAEIRVDVDPATLAGYGAGATNPSSKRHPTFVFDNVLGEDAQQTDLYEATARDSVEEFMKGHNVTFLAYGQTSSGKSYSMGTTGDDVDYSGVDFTPRTGLIPRTVQTIFERAEDAKQNSGPGATWEARLSFLELYNEEIIDLLSGTGVSISIREERDGRIIWSGVREIKVKSLVEVMQLLQEGSTRRKTGETTMNTSSSRSHAIFSLTLVQKRMSHSLSSRSETPTRQLRRPNSMVGFSGSAGPRSPTPSSGRGGPPSSFSRLSTPSRPSTVIGNPAFSNDDYIIITSKFNMVDLAGSERLKRTAAQGDRMKEGISINSGLLALGNVISALCDPVKARGHIPYRDSKLTRMLQDSIGGNSLTTMIACISPIEANIGETLNTIKYASRARNIRNQAKINQVEAGWDDVEYLQNTVSKLRRQLTAVDAEGKSTTIGEEAARQSEKLVRRLAELQREHTELYDRYLGKCSENMRLSSELRNRGPGDGDALTKFNETVEPVILEYEKVVSALNQQLDELRGELAIMNDMSEEHTHQLQEMRDRQIQSETYVTELRVRLGKLIDSNRSLEAYVQDLEAKLKNYGDKEDSNASVVVELKKEISKLKKEGKASLQIATDFEAKLSNSETQQSQLLSQIKKQEDEAGSLEKAYHSLESQVDKLSTIKDNQLLVAELVEKDERIAALEQQLEEKVAIEQRKRELLNAEQLEKAAQEELTTKLALPETKSSVTSVLGTPPTDPIDGNSTLAAENATAETTIPDSEFSSSTDTDELKELRAALEKLSAEYARSESRIADLVTQLSEAKLVQGEVDDMVLMSSSTPGPATDKNSDIDEDTSGENETVLTPVKSSPSSSPTKRRTSMRRISMPIFEDAGIAVKQGFRGGRGFTDSKGIRPQSLSQELLFAQSSALSPRASWNQPITKFATPLFNAQFTSRPSSRSSQSLEAELKIVHRIIEERDEELRDREACIQELQEDLEKERKHNILSLQSRAKEEMKIPKTPMISVQPTEIPLPPSPETPLPLKLTEERTLKEGVEGLKPPEYGLDEGKLSPSSAKRFNLLADHFKALENGHGAEDEQSKIEVLMKEMAEKEASQRRIIEQQFVQIADLQKANYKLKEELSETEPQLLAAESIRQERDLLIAEKNKAPNGLPSPGLSPRQISIHSQTFEGNLGRPRDEHDEELRAIISGHAQTIEVLQHEHKAELEKLHNEIDAKQTTIEKNAAIIESLKLEQHTTLTQLRRSMDERDMSFARELEALKATHSETVSSLKAEHAKAIAALQEEQDLVSQEMESSLSVGEEQRRQLKMKADQVMFELSRVRDEHSLQKNSDARQIAELTKSNALLEKAKAELEKAHNDLKTSNAELSKRNSELEQRFGRKLVPPPQGPPPTTPLPPIPRSPTENMLKLDNITSFSGQMDKRQSESSAGHSEPSSEAGAHTLYAVLAERDGLRNEVGKEKDKIKEIETKLQEEKVKVNNLAVDLREAQKIANNLRTHLDDARQESKRVIQACREHTAELEARQEQLSKISEEQRIARDSLQASQAQATSLKMQLERAVEKKVAKRGLRCF</sequence>
<evidence type="ECO:0000256" key="8">
    <source>
        <dbReference type="SAM" id="MobiDB-lite"/>
    </source>
</evidence>
<evidence type="ECO:0000256" key="3">
    <source>
        <dbReference type="ARBA" id="ARBA00022741"/>
    </source>
</evidence>
<dbReference type="SUPFAM" id="SSF52540">
    <property type="entry name" value="P-loop containing nucleoside triphosphate hydrolases"/>
    <property type="match status" value="1"/>
</dbReference>
<dbReference type="GO" id="GO:0007018">
    <property type="term" value="P:microtubule-based movement"/>
    <property type="evidence" value="ECO:0007669"/>
    <property type="project" value="InterPro"/>
</dbReference>
<keyword evidence="4 6" id="KW-0067">ATP-binding</keyword>
<feature type="region of interest" description="Disordered" evidence="8">
    <location>
        <begin position="1496"/>
        <end position="1516"/>
    </location>
</feature>
<dbReference type="GO" id="GO:0005875">
    <property type="term" value="C:microtubule associated complex"/>
    <property type="evidence" value="ECO:0007669"/>
    <property type="project" value="TreeGrafter"/>
</dbReference>
<evidence type="ECO:0000313" key="10">
    <source>
        <dbReference type="EMBL" id="WVN88303.1"/>
    </source>
</evidence>
<protein>
    <recommendedName>
        <fullName evidence="9">Kinesin motor domain-containing protein</fullName>
    </recommendedName>
</protein>
<reference evidence="10" key="3">
    <citation type="submission" date="2024-01" db="EMBL/GenBank/DDBJ databases">
        <authorList>
            <person name="Coelho M.A."/>
            <person name="David-Palma M."/>
            <person name="Shea T."/>
            <person name="Sun S."/>
            <person name="Cuomo C.A."/>
            <person name="Heitman J."/>
        </authorList>
    </citation>
    <scope>NUCLEOTIDE SEQUENCE</scope>
    <source>
        <strain evidence="10">CBS 7841</strain>
    </source>
</reference>
<feature type="compositionally biased region" description="Basic and acidic residues" evidence="8">
    <location>
        <begin position="1446"/>
        <end position="1457"/>
    </location>
</feature>
<dbReference type="SMART" id="SM00129">
    <property type="entry name" value="KISc"/>
    <property type="match status" value="1"/>
</dbReference>
<evidence type="ECO:0000256" key="2">
    <source>
        <dbReference type="ARBA" id="ARBA00022490"/>
    </source>
</evidence>
<name>A0AAJ8M1Q2_9TREE</name>
<evidence type="ECO:0000259" key="9">
    <source>
        <dbReference type="PROSITE" id="PS50067"/>
    </source>
</evidence>
<feature type="coiled-coil region" evidence="7">
    <location>
        <begin position="707"/>
        <end position="798"/>
    </location>
</feature>
<feature type="region of interest" description="Disordered" evidence="8">
    <location>
        <begin position="899"/>
        <end position="943"/>
    </location>
</feature>
<accession>A0AAJ8M1Q2</accession>
<feature type="domain" description="Kinesin motor" evidence="9">
    <location>
        <begin position="60"/>
        <end position="481"/>
    </location>
</feature>
<dbReference type="RefSeq" id="XP_066069003.1">
    <property type="nucleotide sequence ID" value="XM_066212906.1"/>
</dbReference>
<proteinExistence type="inferred from homology"/>
<dbReference type="InterPro" id="IPR036961">
    <property type="entry name" value="Kinesin_motor_dom_sf"/>
</dbReference>
<feature type="compositionally biased region" description="Low complexity" evidence="8">
    <location>
        <begin position="1504"/>
        <end position="1516"/>
    </location>
</feature>
<dbReference type="GeneID" id="91087719"/>
<feature type="region of interest" description="Disordered" evidence="8">
    <location>
        <begin position="1436"/>
        <end position="1484"/>
    </location>
</feature>
<keyword evidence="2" id="KW-0963">Cytoplasm</keyword>
<comment type="similarity">
    <text evidence="6">Belongs to the TRAFAC class myosin-kinesin ATPase superfamily. Kinesin family.</text>
</comment>
<feature type="compositionally biased region" description="Pro residues" evidence="8">
    <location>
        <begin position="1462"/>
        <end position="1479"/>
    </location>
</feature>
<feature type="region of interest" description="Disordered" evidence="8">
    <location>
        <begin position="305"/>
        <end position="364"/>
    </location>
</feature>
<evidence type="ECO:0000256" key="4">
    <source>
        <dbReference type="ARBA" id="ARBA00022840"/>
    </source>
</evidence>
<reference evidence="10" key="1">
    <citation type="submission" date="2016-06" db="EMBL/GenBank/DDBJ databases">
        <authorList>
            <person name="Cuomo C."/>
            <person name="Litvintseva A."/>
            <person name="Heitman J."/>
            <person name="Chen Y."/>
            <person name="Sun S."/>
            <person name="Springer D."/>
            <person name="Dromer F."/>
            <person name="Young S."/>
            <person name="Zeng Q."/>
            <person name="Chapman S."/>
            <person name="Gujja S."/>
            <person name="Saif S."/>
            <person name="Birren B."/>
        </authorList>
    </citation>
    <scope>NUCLEOTIDE SEQUENCE</scope>
    <source>
        <strain evidence="10">CBS 7841</strain>
    </source>
</reference>
<dbReference type="PROSITE" id="PS50067">
    <property type="entry name" value="KINESIN_MOTOR_2"/>
    <property type="match status" value="1"/>
</dbReference>
<dbReference type="PRINTS" id="PR00380">
    <property type="entry name" value="KINESINHEAVY"/>
</dbReference>
<keyword evidence="11" id="KW-1185">Reference proteome</keyword>
<dbReference type="InterPro" id="IPR019821">
    <property type="entry name" value="Kinesin_motor_CS"/>
</dbReference>
<evidence type="ECO:0000313" key="11">
    <source>
        <dbReference type="Proteomes" id="UP000094043"/>
    </source>
</evidence>
<evidence type="ECO:0000256" key="5">
    <source>
        <dbReference type="ARBA" id="ARBA00023054"/>
    </source>
</evidence>
<feature type="coiled-coil region" evidence="7">
    <location>
        <begin position="497"/>
        <end position="551"/>
    </location>
</feature>
<dbReference type="KEGG" id="cdep:91087719"/>
<feature type="coiled-coil region" evidence="7">
    <location>
        <begin position="1528"/>
        <end position="1639"/>
    </location>
</feature>
<feature type="coiled-coil region" evidence="7">
    <location>
        <begin position="588"/>
        <end position="615"/>
    </location>
</feature>
<dbReference type="InterPro" id="IPR001752">
    <property type="entry name" value="Kinesin_motor_dom"/>
</dbReference>
<dbReference type="EMBL" id="CP143787">
    <property type="protein sequence ID" value="WVN88303.1"/>
    <property type="molecule type" value="Genomic_DNA"/>
</dbReference>
<dbReference type="GO" id="GO:0003777">
    <property type="term" value="F:microtubule motor activity"/>
    <property type="evidence" value="ECO:0007669"/>
    <property type="project" value="InterPro"/>
</dbReference>